<evidence type="ECO:0000256" key="8">
    <source>
        <dbReference type="PROSITE-ProRule" id="PRU00023"/>
    </source>
</evidence>
<dbReference type="InterPro" id="IPR002110">
    <property type="entry name" value="Ankyrin_rpt"/>
</dbReference>
<evidence type="ECO:0000256" key="6">
    <source>
        <dbReference type="ARBA" id="ARBA00023043"/>
    </source>
</evidence>
<dbReference type="InterPro" id="IPR018247">
    <property type="entry name" value="EF_Hand_1_Ca_BS"/>
</dbReference>
<feature type="transmembrane region" description="Helical" evidence="9">
    <location>
        <begin position="282"/>
        <end position="309"/>
    </location>
</feature>
<dbReference type="Pfam" id="PF00520">
    <property type="entry name" value="Ion_trans"/>
    <property type="match status" value="1"/>
</dbReference>
<dbReference type="GO" id="GO:0005509">
    <property type="term" value="F:calcium ion binding"/>
    <property type="evidence" value="ECO:0007669"/>
    <property type="project" value="InterPro"/>
</dbReference>
<keyword evidence="2 9" id="KW-0812">Transmembrane</keyword>
<dbReference type="InterPro" id="IPR011992">
    <property type="entry name" value="EF-hand-dom_pair"/>
</dbReference>
<evidence type="ECO:0000256" key="4">
    <source>
        <dbReference type="ARBA" id="ARBA00022837"/>
    </source>
</evidence>
<dbReference type="InterPro" id="IPR027359">
    <property type="entry name" value="Volt_channel_dom_sf"/>
</dbReference>
<dbReference type="InterPro" id="IPR036770">
    <property type="entry name" value="Ankyrin_rpt-contain_sf"/>
</dbReference>
<dbReference type="InterPro" id="IPR005821">
    <property type="entry name" value="Ion_trans_dom"/>
</dbReference>
<evidence type="ECO:0000256" key="9">
    <source>
        <dbReference type="SAM" id="Phobius"/>
    </source>
</evidence>
<protein>
    <submittedName>
        <fullName evidence="11">Ankyrin-1</fullName>
    </submittedName>
</protein>
<dbReference type="PROSITE" id="PS50297">
    <property type="entry name" value="ANK_REP_REGION"/>
    <property type="match status" value="2"/>
</dbReference>
<keyword evidence="4" id="KW-0106">Calcium</keyword>
<feature type="repeat" description="ANK" evidence="8">
    <location>
        <begin position="883"/>
        <end position="915"/>
    </location>
</feature>
<reference evidence="11 12" key="1">
    <citation type="submission" date="2016-02" db="EMBL/GenBank/DDBJ databases">
        <title>Genome analysis of coral dinoflagellate symbionts highlights evolutionary adaptations to a symbiotic lifestyle.</title>
        <authorList>
            <person name="Aranda M."/>
            <person name="Li Y."/>
            <person name="Liew Y.J."/>
            <person name="Baumgarten S."/>
            <person name="Simakov O."/>
            <person name="Wilson M."/>
            <person name="Piel J."/>
            <person name="Ashoor H."/>
            <person name="Bougouffa S."/>
            <person name="Bajic V.B."/>
            <person name="Ryu T."/>
            <person name="Ravasi T."/>
            <person name="Bayer T."/>
            <person name="Micklem G."/>
            <person name="Kim H."/>
            <person name="Bhak J."/>
            <person name="Lajeunesse T.C."/>
            <person name="Voolstra C.R."/>
        </authorList>
    </citation>
    <scope>NUCLEOTIDE SEQUENCE [LARGE SCALE GENOMIC DNA]</scope>
    <source>
        <strain evidence="11 12">CCMP2467</strain>
    </source>
</reference>
<dbReference type="Gene3D" id="1.20.120.350">
    <property type="entry name" value="Voltage-gated potassium channels. Chain C"/>
    <property type="match status" value="1"/>
</dbReference>
<proteinExistence type="predicted"/>
<evidence type="ECO:0000256" key="2">
    <source>
        <dbReference type="ARBA" id="ARBA00022692"/>
    </source>
</evidence>
<organism evidence="11 12">
    <name type="scientific">Symbiodinium microadriaticum</name>
    <name type="common">Dinoflagellate</name>
    <name type="synonym">Zooxanthella microadriatica</name>
    <dbReference type="NCBI Taxonomy" id="2951"/>
    <lineage>
        <taxon>Eukaryota</taxon>
        <taxon>Sar</taxon>
        <taxon>Alveolata</taxon>
        <taxon>Dinophyceae</taxon>
        <taxon>Suessiales</taxon>
        <taxon>Symbiodiniaceae</taxon>
        <taxon>Symbiodinium</taxon>
    </lineage>
</organism>
<evidence type="ECO:0000259" key="10">
    <source>
        <dbReference type="PROSITE" id="PS50222"/>
    </source>
</evidence>
<dbReference type="PROSITE" id="PS50222">
    <property type="entry name" value="EF_HAND_2"/>
    <property type="match status" value="1"/>
</dbReference>
<evidence type="ECO:0000256" key="5">
    <source>
        <dbReference type="ARBA" id="ARBA00022989"/>
    </source>
</evidence>
<evidence type="ECO:0000313" key="11">
    <source>
        <dbReference type="EMBL" id="OLQ06521.1"/>
    </source>
</evidence>
<feature type="domain" description="EF-hand" evidence="10">
    <location>
        <begin position="381"/>
        <end position="412"/>
    </location>
</feature>
<evidence type="ECO:0000313" key="12">
    <source>
        <dbReference type="Proteomes" id="UP000186817"/>
    </source>
</evidence>
<evidence type="ECO:0000256" key="1">
    <source>
        <dbReference type="ARBA" id="ARBA00004141"/>
    </source>
</evidence>
<dbReference type="AlphaFoldDB" id="A0A1Q9EGK5"/>
<dbReference type="Gene3D" id="1.25.40.20">
    <property type="entry name" value="Ankyrin repeat-containing domain"/>
    <property type="match status" value="2"/>
</dbReference>
<dbReference type="GO" id="GO:0016020">
    <property type="term" value="C:membrane"/>
    <property type="evidence" value="ECO:0007669"/>
    <property type="project" value="UniProtKB-SubCell"/>
</dbReference>
<accession>A0A1Q9EGK5</accession>
<name>A0A1Q9EGK5_SYMMI</name>
<dbReference type="Gene3D" id="1.10.287.70">
    <property type="match status" value="1"/>
</dbReference>
<dbReference type="EMBL" id="LSRX01000158">
    <property type="protein sequence ID" value="OLQ06521.1"/>
    <property type="molecule type" value="Genomic_DNA"/>
</dbReference>
<feature type="transmembrane region" description="Helical" evidence="9">
    <location>
        <begin position="668"/>
        <end position="691"/>
    </location>
</feature>
<dbReference type="PROSITE" id="PS00018">
    <property type="entry name" value="EF_HAND_1"/>
    <property type="match status" value="1"/>
</dbReference>
<keyword evidence="5 9" id="KW-1133">Transmembrane helix</keyword>
<dbReference type="PROSITE" id="PS50088">
    <property type="entry name" value="ANK_REPEAT"/>
    <property type="match status" value="4"/>
</dbReference>
<dbReference type="Proteomes" id="UP000186817">
    <property type="component" value="Unassembled WGS sequence"/>
</dbReference>
<dbReference type="PANTHER" id="PTHR24201">
    <property type="entry name" value="ANK_REP_REGION DOMAIN-CONTAINING PROTEIN"/>
    <property type="match status" value="1"/>
</dbReference>
<evidence type="ECO:0000256" key="7">
    <source>
        <dbReference type="ARBA" id="ARBA00023136"/>
    </source>
</evidence>
<dbReference type="SUPFAM" id="SSF48403">
    <property type="entry name" value="Ankyrin repeat"/>
    <property type="match status" value="1"/>
</dbReference>
<dbReference type="SUPFAM" id="SSF81324">
    <property type="entry name" value="Voltage-gated potassium channels"/>
    <property type="match status" value="1"/>
</dbReference>
<comment type="caution">
    <text evidence="11">The sequence shown here is derived from an EMBL/GenBank/DDBJ whole genome shotgun (WGS) entry which is preliminary data.</text>
</comment>
<keyword evidence="12" id="KW-1185">Reference proteome</keyword>
<dbReference type="InterPro" id="IPR050776">
    <property type="entry name" value="Ank_Repeat/CDKN_Inhibitor"/>
</dbReference>
<dbReference type="Gene3D" id="1.10.238.10">
    <property type="entry name" value="EF-hand"/>
    <property type="match status" value="1"/>
</dbReference>
<feature type="repeat" description="ANK" evidence="8">
    <location>
        <begin position="850"/>
        <end position="882"/>
    </location>
</feature>
<evidence type="ECO:0000256" key="3">
    <source>
        <dbReference type="ARBA" id="ARBA00022737"/>
    </source>
</evidence>
<dbReference type="GO" id="GO:0005216">
    <property type="term" value="F:monoatomic ion channel activity"/>
    <property type="evidence" value="ECO:0007669"/>
    <property type="project" value="InterPro"/>
</dbReference>
<feature type="repeat" description="ANK" evidence="8">
    <location>
        <begin position="750"/>
        <end position="782"/>
    </location>
</feature>
<dbReference type="OrthoDB" id="420840at2759"/>
<feature type="transmembrane region" description="Helical" evidence="9">
    <location>
        <begin position="204"/>
        <end position="228"/>
    </location>
</feature>
<dbReference type="SMART" id="SM00248">
    <property type="entry name" value="ANK"/>
    <property type="match status" value="6"/>
</dbReference>
<dbReference type="Pfam" id="PF12796">
    <property type="entry name" value="Ank_2"/>
    <property type="match status" value="2"/>
</dbReference>
<dbReference type="InterPro" id="IPR002048">
    <property type="entry name" value="EF_hand_dom"/>
</dbReference>
<gene>
    <name evidence="11" type="primary">ANK1</name>
    <name evidence="11" type="ORF">AK812_SmicGene10158</name>
</gene>
<keyword evidence="6 8" id="KW-0040">ANK repeat</keyword>
<keyword evidence="7 9" id="KW-0472">Membrane</keyword>
<comment type="subcellular location">
    <subcellularLocation>
        <location evidence="1">Membrane</location>
        <topology evidence="1">Multi-pass membrane protein</topology>
    </subcellularLocation>
</comment>
<feature type="repeat" description="ANK" evidence="8">
    <location>
        <begin position="717"/>
        <end position="749"/>
    </location>
</feature>
<sequence>MEKLRYPSIGSSLSRYASYTNQELEKKREAHSADASLESTWNEASQVDHPAFDVFFACVVLLNSILIGVDVENTLSCRDQPVCDARPGWLQATQISCTVLFVLELVIRVTASGIQIFCSEDWLWILLDVLIVALSVWEIVVDIALLVEPDQEAMNEGVSGIASLKAFRIIRLTRILKTAQLMRVFRFVMALRTLVQSVLHTLKALMWALLLLLLIVYVFAVLFTQAIHDHIYVDMLPMPADAEVASDRYFGSLLDSMLSLFMSIAGGVSWEEVLLPLRHVSSAWIWTFCFIFYISFTYFAVLNVVTAVFCQSAIESAQNDHATVVQNMLDNKESHLKKLRALFSKFDIQANGGITYGMFEEKLDSPAVREYFETLGLDVWDAWSFFKLLDQDGGGLVEIEEFFMGCLRFSGHARAMDVGKIIQDQGWIIRNQGRFHSYVEGELHKLHEHMNSLAVFLGSISRGFTVEGMDLTVLEVLLRYPIAQTYEFRVPSQQGKAIDEHECHPKMWTVLLWAGHTTRTPIWFAFCQGRREDYRRASGLSVHMLTAQCFVPWLKLQFSSLCPLCGRGSELFKAHTCFTAYLNSPCTVFITTGWIRVTVATMFRNVAYIQFCLLVAALGTADTAGHVPVTTEDEPIACPVGMGALRKALASFDLKDPSRLMDMAVSSFLPDLMALLAAALFFYFLNLVLVVPKRRKPRTEPLEDSEDEPQSQAPEISGCTALHLAAHNGCARELGALIDSGLDVNAVDSYNETALHMAARVGRVDICTMLLEAGVDPEVQNKNLKTAFLVAAISGHSEVCDLLRPGRKTRKAAASKEKSMPKLELDEDDMLSEDLAEFSDLYQPSEEAGFGASELHDAALVSSLGQVLALLRRGAEVNCCDPWGETALHMAARVGSLEICAALCAARADPTMRNKDNNSALDVANVSQNQDICKLLQDDPIRCLAVLTSAEKLSIGQRDHVEIVTGHTILSLSRGGQGFQRAAEIRTHRYHLANNLIRQLMRRFVSVKSVKVEKLLPLTRGLGIFHKTEGLRCDSKKISSRRLVLRGRRRASLETQAVPYRVIHGTLLRKADPVSVAGAASQKVACSKRPAGSTVLTLITAKLPTLCLQRLICQSSEDDYL</sequence>
<dbReference type="SUPFAM" id="SSF47473">
    <property type="entry name" value="EF-hand"/>
    <property type="match status" value="1"/>
</dbReference>
<keyword evidence="3" id="KW-0677">Repeat</keyword>